<comment type="caution">
    <text evidence="1">The sequence shown here is derived from an EMBL/GenBank/DDBJ whole genome shotgun (WGS) entry which is preliminary data.</text>
</comment>
<dbReference type="Proteomes" id="UP001275436">
    <property type="component" value="Unassembled WGS sequence"/>
</dbReference>
<dbReference type="EMBL" id="BSKO01000001">
    <property type="protein sequence ID" value="GLO64765.1"/>
    <property type="molecule type" value="Genomic_DNA"/>
</dbReference>
<evidence type="ECO:0000313" key="1">
    <source>
        <dbReference type="EMBL" id="GLO64765.1"/>
    </source>
</evidence>
<keyword evidence="2" id="KW-1185">Reference proteome</keyword>
<protein>
    <submittedName>
        <fullName evidence="1">Uncharacterized protein</fullName>
    </submittedName>
</protein>
<proteinExistence type="predicted"/>
<gene>
    <name evidence="1" type="ORF">MACH08_05490</name>
</gene>
<reference evidence="1 2" key="1">
    <citation type="submission" date="2023-02" db="EMBL/GenBank/DDBJ databases">
        <title>Oceanobacillus kimchii IFOP_LL358 isolated form Alexandrium catenella lab strain.</title>
        <authorList>
            <person name="Gajardo G."/>
            <person name="Ueki S."/>
            <person name="Maruyama F."/>
        </authorList>
    </citation>
    <scope>NUCLEOTIDE SEQUENCE [LARGE SCALE GENOMIC DNA]</scope>
    <source>
        <strain evidence="1 2">IFOP_LL358</strain>
    </source>
</reference>
<accession>A0ABQ5TI01</accession>
<evidence type="ECO:0000313" key="2">
    <source>
        <dbReference type="Proteomes" id="UP001275436"/>
    </source>
</evidence>
<dbReference type="RefSeq" id="WP_317957684.1">
    <property type="nucleotide sequence ID" value="NZ_BSKO01000001.1"/>
</dbReference>
<organism evidence="1 2">
    <name type="scientific">Oceanobacillus kimchii</name>
    <dbReference type="NCBI Taxonomy" id="746691"/>
    <lineage>
        <taxon>Bacteria</taxon>
        <taxon>Bacillati</taxon>
        <taxon>Bacillota</taxon>
        <taxon>Bacilli</taxon>
        <taxon>Bacillales</taxon>
        <taxon>Bacillaceae</taxon>
        <taxon>Oceanobacillus</taxon>
    </lineage>
</organism>
<name>A0ABQ5TI01_9BACI</name>
<sequence>MSKIQIDLDKFYSKEINNIMNMLNHLENGRIYEKTDNRRDGYLATNITELRHEISYLLEEIKFGKTTSYDEMQSIFKLKKEIES</sequence>